<dbReference type="Proteomes" id="UP000177996">
    <property type="component" value="Unassembled WGS sequence"/>
</dbReference>
<feature type="transmembrane region" description="Helical" evidence="1">
    <location>
        <begin position="146"/>
        <end position="179"/>
    </location>
</feature>
<feature type="transmembrane region" description="Helical" evidence="1">
    <location>
        <begin position="527"/>
        <end position="545"/>
    </location>
</feature>
<keyword evidence="1" id="KW-1133">Transmembrane helix</keyword>
<feature type="transmembrane region" description="Helical" evidence="1">
    <location>
        <begin position="21"/>
        <end position="44"/>
    </location>
</feature>
<feature type="transmembrane region" description="Helical" evidence="1">
    <location>
        <begin position="191"/>
        <end position="208"/>
    </location>
</feature>
<name>A0A1G2D9P2_9BACT</name>
<dbReference type="EMBL" id="MHLL01000012">
    <property type="protein sequence ID" value="OGZ10192.1"/>
    <property type="molecule type" value="Genomic_DNA"/>
</dbReference>
<organism evidence="2 3">
    <name type="scientific">Candidatus Lloydbacteria bacterium RIFCSPHIGHO2_02_FULL_50_13</name>
    <dbReference type="NCBI Taxonomy" id="1798661"/>
    <lineage>
        <taxon>Bacteria</taxon>
        <taxon>Candidatus Lloydiibacteriota</taxon>
    </lineage>
</organism>
<evidence type="ECO:0000313" key="2">
    <source>
        <dbReference type="EMBL" id="OGZ10192.1"/>
    </source>
</evidence>
<feature type="transmembrane region" description="Helical" evidence="1">
    <location>
        <begin position="406"/>
        <end position="423"/>
    </location>
</feature>
<feature type="transmembrane region" description="Helical" evidence="1">
    <location>
        <begin position="339"/>
        <end position="360"/>
    </location>
</feature>
<feature type="transmembrane region" description="Helical" evidence="1">
    <location>
        <begin position="454"/>
        <end position="474"/>
    </location>
</feature>
<proteinExistence type="predicted"/>
<evidence type="ECO:0000313" key="3">
    <source>
        <dbReference type="Proteomes" id="UP000177996"/>
    </source>
</evidence>
<keyword evidence="1" id="KW-0812">Transmembrane</keyword>
<accession>A0A1G2D9P2</accession>
<dbReference type="AlphaFoldDB" id="A0A1G2D9P2"/>
<keyword evidence="1" id="KW-0472">Membrane</keyword>
<dbReference type="InterPro" id="IPR031599">
    <property type="entry name" value="ABC_tran_2"/>
</dbReference>
<evidence type="ECO:0000256" key="1">
    <source>
        <dbReference type="SAM" id="Phobius"/>
    </source>
</evidence>
<feature type="transmembrane region" description="Helical" evidence="1">
    <location>
        <begin position="494"/>
        <end position="515"/>
    </location>
</feature>
<feature type="transmembrane region" description="Helical" evidence="1">
    <location>
        <begin position="113"/>
        <end position="140"/>
    </location>
</feature>
<feature type="transmembrane region" description="Helical" evidence="1">
    <location>
        <begin position="429"/>
        <end position="447"/>
    </location>
</feature>
<comment type="caution">
    <text evidence="2">The sequence shown here is derived from an EMBL/GenBank/DDBJ whole genome shotgun (WGS) entry which is preliminary data.</text>
</comment>
<reference evidence="2 3" key="1">
    <citation type="journal article" date="2016" name="Nat. Commun.">
        <title>Thousands of microbial genomes shed light on interconnected biogeochemical processes in an aquifer system.</title>
        <authorList>
            <person name="Anantharaman K."/>
            <person name="Brown C.T."/>
            <person name="Hug L.A."/>
            <person name="Sharon I."/>
            <person name="Castelle C.J."/>
            <person name="Probst A.J."/>
            <person name="Thomas B.C."/>
            <person name="Singh A."/>
            <person name="Wilkins M.J."/>
            <person name="Karaoz U."/>
            <person name="Brodie E.L."/>
            <person name="Williams K.H."/>
            <person name="Hubbard S.S."/>
            <person name="Banfield J.F."/>
        </authorList>
    </citation>
    <scope>NUCLEOTIDE SEQUENCE [LARGE SCALE GENOMIC DNA]</scope>
</reference>
<feature type="transmembrane region" description="Helical" evidence="1">
    <location>
        <begin position="265"/>
        <end position="283"/>
    </location>
</feature>
<dbReference type="STRING" id="1798661.A3D65_03365"/>
<sequence>MYSILFHYFIRSIGRFFEKNRLAKVVTVFGFAVALAFLATVVYYGFRSGFHHVAKDAFFGDALFLYIIELFLLVSFVLVVASALMSGIFLLFRSEGEGALMASPRHLWKPVFVFLRMFLSSLWPLLAIILPALLAVWNVYGLPPLGFVLTVLSVTILIALGAIGGMALLLFAAWVLYFLGNRSARFVTRRNLTLLVGAVFLGKLIVLWERMTTVDLVRFFQARHLDVATPDLSPIIDQFHILPTHFSAMTLYLSRTGDTATATSYVLYSIVFLAISLLVLYALGRRHLILWELFQEHIHSRLGLTLSAFGTRLLCDARTGGQAIVGKEIIAFMRNSRGLLWFGFILLIWFMQTGASKILSRGLGAERVTADALPSFVGMFQFAVIVYFVSMFVLRFTFPSFSSERKTAWLIGAAPVDLGIVFVSKLRFFVGLFSFLAILFALFNITAMDLSASFGALLVLFLTIATLFLTSYGLSLGAIFPNFESDDPEVLSTTMPGLGFIFGALCYGALGAYTLGITLRSDNFLPLFLFAVCSVLGAMLLARLAHRSLGHMEF</sequence>
<feature type="transmembrane region" description="Helical" evidence="1">
    <location>
        <begin position="372"/>
        <end position="394"/>
    </location>
</feature>
<protein>
    <submittedName>
        <fullName evidence="2">Uncharacterized protein</fullName>
    </submittedName>
</protein>
<feature type="transmembrane region" description="Helical" evidence="1">
    <location>
        <begin position="64"/>
        <end position="92"/>
    </location>
</feature>
<dbReference type="Pfam" id="PF16949">
    <property type="entry name" value="ABC_tran_2"/>
    <property type="match status" value="1"/>
</dbReference>
<gene>
    <name evidence="2" type="ORF">A3D65_03365</name>
</gene>